<sequence>MSDAGIKPFLCESIDKTVIRTEWEKWLRSLELYLASEDITDAVKKRNKLLHLGGSQLQEVAYSIPGAIEAYNSDENNDVFKTIVDKLSEYFSPKQNSTFERHIFRSIKKEEDESFNKFLLKVRQQAKRCTFGKNEKEATEINMKDKIIDEWAPVELKKKLLEKERALDEVIELCQIHEEIGKQSKVMSCSSDTGSNVRLTEVNKVGLHSKQSDQCLRCGSFGHANNIQLCPAKELKCRRCGFQGHFARWCKSKQTKKRPSTFTAKTPYKRSRSKINYVGEDSDSDSQTQISKFDCFKVSNRASMTFAMSDDMIQCLLGGVWLTVLIDSGSKANIISDKDWEFISNSNAVLWDLTSETTDVLKSYASGNPLEIKCKFVTTIKIPDGSEIITSFYVVNNGDVSLIGKETAKQLGVLKLGLNINQIQATNLKPFPKIKNIVIKLSIDPYVKPVRQPARRIPISVEEEVESKLNEALESDIIEEVTEPSAWISPIVIIFKSSGDIRICVDMRRANLAIQRENYPLPTFDTFMAKLRDAKYFSRLDLLSAYHQLELHEESRPITTFITHKGMFRYKRLMFGVNSAPEIFQRIFEAMLSSCKNCLNYLDDIIVYGRTEKEHEECLKNVMKVLKDNNVVLNETKSLIKVQELDFLGHRLSQDGINADEKKVQTIKDFRPPVNKEELRSFLGLVTYLGKFLPDLATTTEPLRQLTKADVKFQWSKEHDQRFNKLKSSLAKLPTLSFFDPKKRTRLVADASPVALGAVLLQFSDQDNPHVISFAFKSLSDVERRYSQTEKESLALVWGVERFYFYLAGLEFELVTDHKPLEAIFKPTSKPPARIERWLLRLQAFKFTVIYQPGKLNIADSVSRLCKIKEERPFDAEAEHHVFTVIRKSTPKALDTLEIILESKKDTDILEAVDKLDTDSWLATDKNSYAPFKSELTTIGSVLLRGNRIVIPKTLTQRVLELAHEGHPGETVMKRRLRAKVWWPSIDRQVEKFVKSCRDCLLVSQPNKHPPMTRRKFPDTPWQCLALDLLGPLPNKDMVFATIDYYSRYTEIKFLRTTTSQVIIGHLSEMFSRLGIPKSIRVDNGAQFVRAELYKFCQDHNIEVIRTPPYWPQANGEIENMNRSILKRLQIAHANKEDYQKELQKFVLMYNVTPHGTTGKSPSQLLFGRNIRDKIPSIDDLIHNVEDEEAKDNDTINKQKGKEKEDKARGSRGCDIQVGDKVLLRNLLPSNKLDTRFRNEEYEVLERKGNEVTVMSNGKIYKRHVTHVKRLPPEQKEKIPQPAVPLEKTSDIEAPIGEDALMKDGTPVEEHPQPDCNIPKVSPLKLKRKEGMWRFADNR</sequence>
<dbReference type="SUPFAM" id="SSF53098">
    <property type="entry name" value="Ribonuclease H-like"/>
    <property type="match status" value="1"/>
</dbReference>
<dbReference type="Proteomes" id="UP000410492">
    <property type="component" value="Unassembled WGS sequence"/>
</dbReference>
<dbReference type="CDD" id="cd09274">
    <property type="entry name" value="RNase_HI_RT_Ty3"/>
    <property type="match status" value="1"/>
</dbReference>
<dbReference type="GO" id="GO:0015074">
    <property type="term" value="P:DNA integration"/>
    <property type="evidence" value="ECO:0007669"/>
    <property type="project" value="InterPro"/>
</dbReference>
<evidence type="ECO:0000256" key="6">
    <source>
        <dbReference type="ARBA" id="ARBA00022801"/>
    </source>
</evidence>
<dbReference type="Gene3D" id="3.10.10.10">
    <property type="entry name" value="HIV Type 1 Reverse Transcriptase, subunit A, domain 1"/>
    <property type="match status" value="1"/>
</dbReference>
<keyword evidence="8" id="KW-0862">Zinc</keyword>
<evidence type="ECO:0000256" key="7">
    <source>
        <dbReference type="ARBA" id="ARBA00022918"/>
    </source>
</evidence>
<dbReference type="InterPro" id="IPR001584">
    <property type="entry name" value="Integrase_cat-core"/>
</dbReference>
<dbReference type="InterPro" id="IPR036397">
    <property type="entry name" value="RNaseH_sf"/>
</dbReference>
<keyword evidence="15" id="KW-1185">Reference proteome</keyword>
<feature type="compositionally biased region" description="Basic and acidic residues" evidence="9">
    <location>
        <begin position="1302"/>
        <end position="1313"/>
    </location>
</feature>
<keyword evidence="7" id="KW-0695">RNA-directed DNA polymerase</keyword>
<protein>
    <recommendedName>
        <fullName evidence="1">RNA-directed DNA polymerase</fullName>
        <ecNumber evidence="1">2.7.7.49</ecNumber>
    </recommendedName>
</protein>
<evidence type="ECO:0000259" key="11">
    <source>
        <dbReference type="PROSITE" id="PS50175"/>
    </source>
</evidence>
<dbReference type="PROSITE" id="PS50158">
    <property type="entry name" value="ZF_CCHC"/>
    <property type="match status" value="1"/>
</dbReference>
<keyword evidence="6" id="KW-0378">Hydrolase</keyword>
<evidence type="ECO:0000256" key="4">
    <source>
        <dbReference type="ARBA" id="ARBA00022722"/>
    </source>
</evidence>
<dbReference type="Gene3D" id="2.40.70.10">
    <property type="entry name" value="Acid Proteases"/>
    <property type="match status" value="1"/>
</dbReference>
<dbReference type="CDD" id="cd01647">
    <property type="entry name" value="RT_LTR"/>
    <property type="match status" value="1"/>
</dbReference>
<evidence type="ECO:0000256" key="2">
    <source>
        <dbReference type="ARBA" id="ARBA00022679"/>
    </source>
</evidence>
<feature type="domain" description="Reverse transcriptase" evidence="12">
    <location>
        <begin position="475"/>
        <end position="652"/>
    </location>
</feature>
<keyword evidence="5" id="KW-0255">Endonuclease</keyword>
<dbReference type="PANTHER" id="PTHR37984">
    <property type="entry name" value="PROTEIN CBG26694"/>
    <property type="match status" value="1"/>
</dbReference>
<feature type="domain" description="Integrase catalytic" evidence="13">
    <location>
        <begin position="1017"/>
        <end position="1170"/>
    </location>
</feature>
<dbReference type="GO" id="GO:0004190">
    <property type="term" value="F:aspartic-type endopeptidase activity"/>
    <property type="evidence" value="ECO:0007669"/>
    <property type="project" value="InterPro"/>
</dbReference>
<evidence type="ECO:0000259" key="10">
    <source>
        <dbReference type="PROSITE" id="PS50158"/>
    </source>
</evidence>
<keyword evidence="4" id="KW-0540">Nuclease</keyword>
<evidence type="ECO:0000256" key="9">
    <source>
        <dbReference type="SAM" id="MobiDB-lite"/>
    </source>
</evidence>
<dbReference type="PROSITE" id="PS50878">
    <property type="entry name" value="RT_POL"/>
    <property type="match status" value="1"/>
</dbReference>
<evidence type="ECO:0000256" key="1">
    <source>
        <dbReference type="ARBA" id="ARBA00012493"/>
    </source>
</evidence>
<dbReference type="InterPro" id="IPR050951">
    <property type="entry name" value="Retrovirus_Pol_polyprotein"/>
</dbReference>
<dbReference type="GO" id="GO:0008270">
    <property type="term" value="F:zinc ion binding"/>
    <property type="evidence" value="ECO:0007669"/>
    <property type="project" value="UniProtKB-KW"/>
</dbReference>
<dbReference type="InterPro" id="IPR000477">
    <property type="entry name" value="RT_dom"/>
</dbReference>
<proteinExistence type="predicted"/>
<dbReference type="InterPro" id="IPR043502">
    <property type="entry name" value="DNA/RNA_pol_sf"/>
</dbReference>
<dbReference type="GO" id="GO:0003964">
    <property type="term" value="F:RNA-directed DNA polymerase activity"/>
    <property type="evidence" value="ECO:0007669"/>
    <property type="project" value="UniProtKB-KW"/>
</dbReference>
<feature type="domain" description="CCHC-type" evidence="10">
    <location>
        <begin position="236"/>
        <end position="252"/>
    </location>
</feature>
<dbReference type="GO" id="GO:0004519">
    <property type="term" value="F:endonuclease activity"/>
    <property type="evidence" value="ECO:0007669"/>
    <property type="project" value="UniProtKB-KW"/>
</dbReference>
<feature type="domain" description="Peptidase A2" evidence="11">
    <location>
        <begin position="322"/>
        <end position="407"/>
    </location>
</feature>
<keyword evidence="3" id="KW-0548">Nucleotidyltransferase</keyword>
<evidence type="ECO:0000313" key="15">
    <source>
        <dbReference type="Proteomes" id="UP000410492"/>
    </source>
</evidence>
<evidence type="ECO:0000313" key="14">
    <source>
        <dbReference type="EMBL" id="VEN48060.1"/>
    </source>
</evidence>
<dbReference type="Pfam" id="PF17921">
    <property type="entry name" value="Integrase_H2C2"/>
    <property type="match status" value="1"/>
</dbReference>
<keyword evidence="2" id="KW-0808">Transferase</keyword>
<dbReference type="SUPFAM" id="SSF56672">
    <property type="entry name" value="DNA/RNA polymerases"/>
    <property type="match status" value="1"/>
</dbReference>
<feature type="region of interest" description="Disordered" evidence="9">
    <location>
        <begin position="1189"/>
        <end position="1212"/>
    </location>
</feature>
<dbReference type="PROSITE" id="PS50175">
    <property type="entry name" value="ASP_PROT_RETROV"/>
    <property type="match status" value="1"/>
</dbReference>
<dbReference type="PANTHER" id="PTHR37984:SF11">
    <property type="entry name" value="INTEGRASE CATALYTIC DOMAIN-CONTAINING PROTEIN"/>
    <property type="match status" value="1"/>
</dbReference>
<reference evidence="14 15" key="1">
    <citation type="submission" date="2019-01" db="EMBL/GenBank/DDBJ databases">
        <authorList>
            <person name="Sayadi A."/>
        </authorList>
    </citation>
    <scope>NUCLEOTIDE SEQUENCE [LARGE SCALE GENOMIC DNA]</scope>
</reference>
<dbReference type="EMBL" id="CAACVG010008017">
    <property type="protein sequence ID" value="VEN48060.1"/>
    <property type="molecule type" value="Genomic_DNA"/>
</dbReference>
<feature type="non-terminal residue" evidence="14">
    <location>
        <position position="1339"/>
    </location>
</feature>
<dbReference type="Pfam" id="PF17917">
    <property type="entry name" value="RT_RNaseH"/>
    <property type="match status" value="1"/>
</dbReference>
<evidence type="ECO:0000259" key="13">
    <source>
        <dbReference type="PROSITE" id="PS50994"/>
    </source>
</evidence>
<keyword evidence="8" id="KW-0479">Metal-binding</keyword>
<organism evidence="14 15">
    <name type="scientific">Callosobruchus maculatus</name>
    <name type="common">Southern cowpea weevil</name>
    <name type="synonym">Pulse bruchid</name>
    <dbReference type="NCBI Taxonomy" id="64391"/>
    <lineage>
        <taxon>Eukaryota</taxon>
        <taxon>Metazoa</taxon>
        <taxon>Ecdysozoa</taxon>
        <taxon>Arthropoda</taxon>
        <taxon>Hexapoda</taxon>
        <taxon>Insecta</taxon>
        <taxon>Pterygota</taxon>
        <taxon>Neoptera</taxon>
        <taxon>Endopterygota</taxon>
        <taxon>Coleoptera</taxon>
        <taxon>Polyphaga</taxon>
        <taxon>Cucujiformia</taxon>
        <taxon>Chrysomeloidea</taxon>
        <taxon>Chrysomelidae</taxon>
        <taxon>Bruchinae</taxon>
        <taxon>Bruchini</taxon>
        <taxon>Callosobruchus</taxon>
    </lineage>
</organism>
<feature type="compositionally biased region" description="Basic and acidic residues" evidence="9">
    <location>
        <begin position="1192"/>
        <end position="1209"/>
    </location>
</feature>
<evidence type="ECO:0000256" key="8">
    <source>
        <dbReference type="PROSITE-ProRule" id="PRU00047"/>
    </source>
</evidence>
<name>A0A653CLQ1_CALMS</name>
<dbReference type="GO" id="GO:0042575">
    <property type="term" value="C:DNA polymerase complex"/>
    <property type="evidence" value="ECO:0007669"/>
    <property type="project" value="UniProtKB-ARBA"/>
</dbReference>
<dbReference type="FunFam" id="3.30.420.10:FF:000063">
    <property type="entry name" value="Retrovirus-related Pol polyprotein from transposon 297-like Protein"/>
    <property type="match status" value="1"/>
</dbReference>
<dbReference type="InterPro" id="IPR043128">
    <property type="entry name" value="Rev_trsase/Diguanyl_cyclase"/>
</dbReference>
<evidence type="ECO:0000256" key="3">
    <source>
        <dbReference type="ARBA" id="ARBA00022695"/>
    </source>
</evidence>
<dbReference type="InterPro" id="IPR041588">
    <property type="entry name" value="Integrase_H2C2"/>
</dbReference>
<gene>
    <name evidence="14" type="ORF">CALMAC_LOCUS9650</name>
</gene>
<dbReference type="OrthoDB" id="6756070at2759"/>
<dbReference type="GO" id="GO:0003676">
    <property type="term" value="F:nucleic acid binding"/>
    <property type="evidence" value="ECO:0007669"/>
    <property type="project" value="InterPro"/>
</dbReference>
<dbReference type="PROSITE" id="PS50994">
    <property type="entry name" value="INTEGRASE"/>
    <property type="match status" value="1"/>
</dbReference>
<dbReference type="InterPro" id="IPR021109">
    <property type="entry name" value="Peptidase_aspartic_dom_sf"/>
</dbReference>
<dbReference type="InterPro" id="IPR001878">
    <property type="entry name" value="Znf_CCHC"/>
</dbReference>
<evidence type="ECO:0000256" key="5">
    <source>
        <dbReference type="ARBA" id="ARBA00022759"/>
    </source>
</evidence>
<dbReference type="GO" id="GO:0006508">
    <property type="term" value="P:proteolysis"/>
    <property type="evidence" value="ECO:0007669"/>
    <property type="project" value="InterPro"/>
</dbReference>
<dbReference type="Gene3D" id="4.10.60.10">
    <property type="entry name" value="Zinc finger, CCHC-type"/>
    <property type="match status" value="1"/>
</dbReference>
<dbReference type="Gene3D" id="3.30.70.270">
    <property type="match status" value="2"/>
</dbReference>
<dbReference type="Gene3D" id="3.30.420.10">
    <property type="entry name" value="Ribonuclease H-like superfamily/Ribonuclease H"/>
    <property type="match status" value="1"/>
</dbReference>
<dbReference type="FunFam" id="1.10.340.70:FF:000003">
    <property type="entry name" value="Protein CBG25708"/>
    <property type="match status" value="1"/>
</dbReference>
<dbReference type="InterPro" id="IPR041373">
    <property type="entry name" value="RT_RNaseH"/>
</dbReference>
<dbReference type="Gene3D" id="1.10.340.70">
    <property type="match status" value="1"/>
</dbReference>
<keyword evidence="8" id="KW-0863">Zinc-finger</keyword>
<dbReference type="Pfam" id="PF00078">
    <property type="entry name" value="RVT_1"/>
    <property type="match status" value="1"/>
</dbReference>
<dbReference type="SUPFAM" id="SSF50630">
    <property type="entry name" value="Acid proteases"/>
    <property type="match status" value="1"/>
</dbReference>
<dbReference type="InterPro" id="IPR012337">
    <property type="entry name" value="RNaseH-like_sf"/>
</dbReference>
<evidence type="ECO:0000259" key="12">
    <source>
        <dbReference type="PROSITE" id="PS50878"/>
    </source>
</evidence>
<accession>A0A653CLQ1</accession>
<feature type="region of interest" description="Disordered" evidence="9">
    <location>
        <begin position="1302"/>
        <end position="1323"/>
    </location>
</feature>
<dbReference type="EC" id="2.7.7.49" evidence="1"/>
<dbReference type="FunFam" id="3.30.70.270:FF:000026">
    <property type="entry name" value="Transposon Ty3-G Gag-Pol polyprotein"/>
    <property type="match status" value="1"/>
</dbReference>
<dbReference type="InterPro" id="IPR001995">
    <property type="entry name" value="Peptidase_A2_cat"/>
</dbReference>
<dbReference type="Pfam" id="PF00665">
    <property type="entry name" value="rve"/>
    <property type="match status" value="1"/>
</dbReference>